<dbReference type="EMBL" id="MT501299">
    <property type="protein sequence ID" value="QXI73222.1"/>
    <property type="molecule type" value="Genomic_DNA"/>
</dbReference>
<dbReference type="Pfam" id="PF06256">
    <property type="entry name" value="Nucleo_LEF-12"/>
    <property type="match status" value="1"/>
</dbReference>
<dbReference type="InterPro" id="IPR009365">
    <property type="entry name" value="Nucleo_LEF-12"/>
</dbReference>
<reference evidence="1" key="1">
    <citation type="submission" date="2020-05" db="EMBL/GenBank/DDBJ databases">
        <authorList>
            <person name="Xu G."/>
            <person name="Xiong Y."/>
            <person name="Gong T."/>
            <person name="Shi Y."/>
            <person name="Liu X."/>
            <person name="Liu S."/>
            <person name="Xiao F."/>
            <person name="Zhang Y."/>
            <person name="Ran X."/>
            <person name="Xiao D."/>
        </authorList>
    </citation>
    <scope>NUCLEOTIDE SEQUENCE</scope>
    <source>
        <strain evidence="1">Baoshan</strain>
    </source>
</reference>
<proteinExistence type="predicted"/>
<evidence type="ECO:0000313" key="1">
    <source>
        <dbReference type="EMBL" id="QXI73222.1"/>
    </source>
</evidence>
<organismHost>
    <name type="scientific">Bombyx mori</name>
    <name type="common">Silk moth</name>
    <dbReference type="NCBI Taxonomy" id="7091"/>
</organismHost>
<accession>A0A8F5AKI8</accession>
<sequence length="183" mass="21199">MTSSLDCVLHVEFNRRLEYVGTIATMMKRTLNVLRQQGYCTQQDADSLCVSDDTAAWLCGRLPTSIFVSFRVHIDQFEHPNPALEHFKFEESLAQRQHVGPRYTYMNYTLFKNVVALKLVVYTRTANMYADGLPYFVQNFSETSYKHVRVYVRKFGAIQIATLPVYEQSIENTINELVVNHVD</sequence>
<gene>
    <name evidence="1" type="primary">lef-12</name>
</gene>
<organism evidence="1">
    <name type="scientific">Bombyx mori nuclear polyhedrosis virus</name>
    <name type="common">BmNPV</name>
    <dbReference type="NCBI Taxonomy" id="271108"/>
    <lineage>
        <taxon>Viruses</taxon>
        <taxon>Viruses incertae sedis</taxon>
        <taxon>Naldaviricetes</taxon>
        <taxon>Lefavirales</taxon>
        <taxon>Baculoviridae</taxon>
        <taxon>Alphabaculovirus</taxon>
        <taxon>Alphabaculovirus bomori</taxon>
    </lineage>
</organism>
<protein>
    <submittedName>
        <fullName evidence="1">LEF-12</fullName>
    </submittedName>
</protein>
<name>A0A8F5AKI8_NPVBM</name>